<name>A0A0F9LS49_9ZZZZ</name>
<reference evidence="3" key="1">
    <citation type="journal article" date="2015" name="Nature">
        <title>Complex archaea that bridge the gap between prokaryotes and eukaryotes.</title>
        <authorList>
            <person name="Spang A."/>
            <person name="Saw J.H."/>
            <person name="Jorgensen S.L."/>
            <person name="Zaremba-Niedzwiedzka K."/>
            <person name="Martijn J."/>
            <person name="Lind A.E."/>
            <person name="van Eijk R."/>
            <person name="Schleper C."/>
            <person name="Guy L."/>
            <person name="Ettema T.J."/>
        </authorList>
    </citation>
    <scope>NUCLEOTIDE SEQUENCE</scope>
</reference>
<feature type="compositionally biased region" description="Low complexity" evidence="1">
    <location>
        <begin position="45"/>
        <end position="54"/>
    </location>
</feature>
<feature type="region of interest" description="Disordered" evidence="1">
    <location>
        <begin position="21"/>
        <end position="68"/>
    </location>
</feature>
<keyword evidence="2" id="KW-1133">Transmembrane helix</keyword>
<protein>
    <submittedName>
        <fullName evidence="3">Uncharacterized protein</fullName>
    </submittedName>
</protein>
<evidence type="ECO:0000256" key="2">
    <source>
        <dbReference type="SAM" id="Phobius"/>
    </source>
</evidence>
<proteinExistence type="predicted"/>
<dbReference type="AlphaFoldDB" id="A0A0F9LS49"/>
<keyword evidence="2" id="KW-0812">Transmembrane</keyword>
<evidence type="ECO:0000313" key="3">
    <source>
        <dbReference type="EMBL" id="KKM89886.1"/>
    </source>
</evidence>
<accession>A0A0F9LS49</accession>
<comment type="caution">
    <text evidence="3">The sequence shown here is derived from an EMBL/GenBank/DDBJ whole genome shotgun (WGS) entry which is preliminary data.</text>
</comment>
<sequence length="358" mass="39041">MVFEKLKKRVKERFAKADKRLGGFLPGGITPKESRAQKSEKKKTTSTTQEPKTSVSRSGRAAIEATGQKFLPEQRSGGTLNVEKGAKQIAFFEKQLAEGKFRNPIEETELRNAIIQSKKDFENDLGSLAVEQEEARRNPQQEKLSGRDQFDADVKKGLVLGAKIGVPLAIGIVTFGTGAIGLSTLSKLVRLVRTGKSAKNVLNANRAGANLNKLVRANKISYNQATKVSKAINKLRVDEIAKQLSSKSFPKQLFSFKGQIIAAGITGIGQWYAADNMASGAKIQSNGLVNRVKFGDMEKDLALESIDEFETLAKISRAFMVGSMAVAPLTAPFALLYLRGINADIKQIEVNRTIIESL</sequence>
<dbReference type="EMBL" id="LAZR01006751">
    <property type="protein sequence ID" value="KKM89886.1"/>
    <property type="molecule type" value="Genomic_DNA"/>
</dbReference>
<keyword evidence="2" id="KW-0472">Membrane</keyword>
<gene>
    <name evidence="3" type="ORF">LCGC14_1244130</name>
</gene>
<evidence type="ECO:0000256" key="1">
    <source>
        <dbReference type="SAM" id="MobiDB-lite"/>
    </source>
</evidence>
<feature type="transmembrane region" description="Helical" evidence="2">
    <location>
        <begin position="318"/>
        <end position="338"/>
    </location>
</feature>
<feature type="compositionally biased region" description="Basic and acidic residues" evidence="1">
    <location>
        <begin position="32"/>
        <end position="43"/>
    </location>
</feature>
<organism evidence="3">
    <name type="scientific">marine sediment metagenome</name>
    <dbReference type="NCBI Taxonomy" id="412755"/>
    <lineage>
        <taxon>unclassified sequences</taxon>
        <taxon>metagenomes</taxon>
        <taxon>ecological metagenomes</taxon>
    </lineage>
</organism>